<evidence type="ECO:0000313" key="1">
    <source>
        <dbReference type="EMBL" id="MBW4669129.1"/>
    </source>
</evidence>
<dbReference type="CDD" id="cd22312">
    <property type="entry name" value="BglII-like"/>
    <property type="match status" value="1"/>
</dbReference>
<dbReference type="InterPro" id="IPR011338">
    <property type="entry name" value="BamHI/BglII/BstY"/>
</dbReference>
<dbReference type="EMBL" id="JAHHGZ010000018">
    <property type="protein sequence ID" value="MBW4669129.1"/>
    <property type="molecule type" value="Genomic_DNA"/>
</dbReference>
<dbReference type="GO" id="GO:0000287">
    <property type="term" value="F:magnesium ion binding"/>
    <property type="evidence" value="ECO:0007669"/>
    <property type="project" value="InterPro"/>
</dbReference>
<accession>A0A951QMQ6</accession>
<dbReference type="InterPro" id="IPR015278">
    <property type="entry name" value="BglII-like"/>
</dbReference>
<organism evidence="1 2">
    <name type="scientific">Cyanomargarita calcarea GSE-NOS-MK-12-04C</name>
    <dbReference type="NCBI Taxonomy" id="2839659"/>
    <lineage>
        <taxon>Bacteria</taxon>
        <taxon>Bacillati</taxon>
        <taxon>Cyanobacteriota</taxon>
        <taxon>Cyanophyceae</taxon>
        <taxon>Nostocales</taxon>
        <taxon>Cyanomargaritaceae</taxon>
        <taxon>Cyanomargarita</taxon>
    </lineage>
</organism>
<dbReference type="Gene3D" id="3.40.91.20">
    <property type="match status" value="1"/>
</dbReference>
<reference evidence="1" key="2">
    <citation type="journal article" date="2022" name="Microbiol. Resour. Announc.">
        <title>Metagenome Sequencing to Explore Phylogenomics of Terrestrial Cyanobacteria.</title>
        <authorList>
            <person name="Ward R.D."/>
            <person name="Stajich J.E."/>
            <person name="Johansen J.R."/>
            <person name="Huntemann M."/>
            <person name="Clum A."/>
            <person name="Foster B."/>
            <person name="Foster B."/>
            <person name="Roux S."/>
            <person name="Palaniappan K."/>
            <person name="Varghese N."/>
            <person name="Mukherjee S."/>
            <person name="Reddy T.B.K."/>
            <person name="Daum C."/>
            <person name="Copeland A."/>
            <person name="Chen I.A."/>
            <person name="Ivanova N.N."/>
            <person name="Kyrpides N.C."/>
            <person name="Shapiro N."/>
            <person name="Eloe-Fadrosh E.A."/>
            <person name="Pietrasiak N."/>
        </authorList>
    </citation>
    <scope>NUCLEOTIDE SEQUENCE</scope>
    <source>
        <strain evidence="1">GSE-NOS-MK-12-04C</strain>
    </source>
</reference>
<dbReference type="GO" id="GO:0009036">
    <property type="term" value="F:type II site-specific deoxyribonuclease activity"/>
    <property type="evidence" value="ECO:0007669"/>
    <property type="project" value="InterPro"/>
</dbReference>
<dbReference type="SUPFAM" id="SSF52980">
    <property type="entry name" value="Restriction endonuclease-like"/>
    <property type="match status" value="1"/>
</dbReference>
<comment type="caution">
    <text evidence="1">The sequence shown here is derived from an EMBL/GenBank/DDBJ whole genome shotgun (WGS) entry which is preliminary data.</text>
</comment>
<dbReference type="Pfam" id="PF09195">
    <property type="entry name" value="Endonuc-BglII"/>
    <property type="match status" value="1"/>
</dbReference>
<keyword evidence="1" id="KW-0378">Hydrolase</keyword>
<dbReference type="GO" id="GO:0009307">
    <property type="term" value="P:DNA restriction-modification system"/>
    <property type="evidence" value="ECO:0007669"/>
    <property type="project" value="InterPro"/>
</dbReference>
<keyword evidence="1" id="KW-0255">Endonuclease</keyword>
<evidence type="ECO:0000313" key="2">
    <source>
        <dbReference type="Proteomes" id="UP000729701"/>
    </source>
</evidence>
<proteinExistence type="predicted"/>
<keyword evidence="1" id="KW-0540">Nuclease</keyword>
<sequence>MSTNYSLEWKEISDTLTLMPLHVKPSDQRGIQGELIFDPVGTNEYIKSALVKLKWQNNIVIPAEYRFLGKEIDFAKVGIILEIQFSNYPFLLNNTLRSELLFKAGTIFAEYPTKLVIIITKAQMFPASNSTLYYEQAAQQLKALIQNHVFDVPIRLIGLFEERDTITSVISSVYQEKRYSRIVQTRISCRGQLISGRLTSNRCQIRLIQ</sequence>
<name>A0A951QMQ6_9CYAN</name>
<protein>
    <submittedName>
        <fullName evidence="1">Restriction endonuclease</fullName>
    </submittedName>
</protein>
<gene>
    <name evidence="1" type="ORF">KME60_17300</name>
</gene>
<dbReference type="InterPro" id="IPR011335">
    <property type="entry name" value="Restrct_endonuc-II-like"/>
</dbReference>
<dbReference type="GO" id="GO:0003677">
    <property type="term" value="F:DNA binding"/>
    <property type="evidence" value="ECO:0007669"/>
    <property type="project" value="InterPro"/>
</dbReference>
<reference evidence="1" key="1">
    <citation type="submission" date="2021-05" db="EMBL/GenBank/DDBJ databases">
        <authorList>
            <person name="Pietrasiak N."/>
            <person name="Ward R."/>
            <person name="Stajich J.E."/>
            <person name="Kurbessoian T."/>
        </authorList>
    </citation>
    <scope>NUCLEOTIDE SEQUENCE</scope>
    <source>
        <strain evidence="1">GSE-NOS-MK-12-04C</strain>
    </source>
</reference>
<dbReference type="Proteomes" id="UP000729701">
    <property type="component" value="Unassembled WGS sequence"/>
</dbReference>
<dbReference type="AlphaFoldDB" id="A0A951QMQ6"/>